<evidence type="ECO:0000259" key="1">
    <source>
        <dbReference type="Pfam" id="PF02518"/>
    </source>
</evidence>
<proteinExistence type="predicted"/>
<accession>A0A948S0V2</accession>
<evidence type="ECO:0000313" key="2">
    <source>
        <dbReference type="EMBL" id="MBU2693283.1"/>
    </source>
</evidence>
<dbReference type="InterPro" id="IPR036890">
    <property type="entry name" value="HATPase_C_sf"/>
</dbReference>
<feature type="domain" description="Histidine kinase/HSP90-like ATPase" evidence="1">
    <location>
        <begin position="91"/>
        <end position="191"/>
    </location>
</feature>
<dbReference type="Pfam" id="PF02518">
    <property type="entry name" value="HATPase_c"/>
    <property type="match status" value="1"/>
</dbReference>
<organism evidence="2 3">
    <name type="scientific">Eiseniibacteriota bacterium</name>
    <dbReference type="NCBI Taxonomy" id="2212470"/>
    <lineage>
        <taxon>Bacteria</taxon>
        <taxon>Candidatus Eiseniibacteriota</taxon>
    </lineage>
</organism>
<reference evidence="2" key="1">
    <citation type="submission" date="2021-05" db="EMBL/GenBank/DDBJ databases">
        <title>Energy efficiency and biological interactions define the core microbiome of deep oligotrophic groundwater.</title>
        <authorList>
            <person name="Mehrshad M."/>
            <person name="Lopez-Fernandez M."/>
            <person name="Bell E."/>
            <person name="Bernier-Latmani R."/>
            <person name="Bertilsson S."/>
            <person name="Dopson M."/>
        </authorList>
    </citation>
    <scope>NUCLEOTIDE SEQUENCE</scope>
    <source>
        <strain evidence="2">Modern_marine.mb.64</strain>
    </source>
</reference>
<dbReference type="AlphaFoldDB" id="A0A948S0V2"/>
<sequence>MISDFFLGAIGGALIAFLFFLATGSSWRARVSFRGNPRPKRPGTPLIPALEAILSRRKREFDTLAVRGHLTIGDDLFISVAVPAEVLEKSLDLVLGHALDAIKERPIREIRFVVEKEEHYCRVDVKDTGAGLPEEAWERIFEQSVPIDGVEIGENKRLHAARDVLAPYGGKVFIKHSIPDEETTIRIILPTLAGRTEAARVMENRPNFPHQRGGDVNHKEDF</sequence>
<dbReference type="Gene3D" id="3.30.565.10">
    <property type="entry name" value="Histidine kinase-like ATPase, C-terminal domain"/>
    <property type="match status" value="1"/>
</dbReference>
<dbReference type="Proteomes" id="UP000777784">
    <property type="component" value="Unassembled WGS sequence"/>
</dbReference>
<name>A0A948S0V2_UNCEI</name>
<protein>
    <recommendedName>
        <fullName evidence="1">Histidine kinase/HSP90-like ATPase domain-containing protein</fullName>
    </recommendedName>
</protein>
<gene>
    <name evidence="2" type="ORF">KJ970_20385</name>
</gene>
<comment type="caution">
    <text evidence="2">The sequence shown here is derived from an EMBL/GenBank/DDBJ whole genome shotgun (WGS) entry which is preliminary data.</text>
</comment>
<dbReference type="EMBL" id="JAHJDP010000118">
    <property type="protein sequence ID" value="MBU2693283.1"/>
    <property type="molecule type" value="Genomic_DNA"/>
</dbReference>
<dbReference type="SUPFAM" id="SSF55874">
    <property type="entry name" value="ATPase domain of HSP90 chaperone/DNA topoisomerase II/histidine kinase"/>
    <property type="match status" value="1"/>
</dbReference>
<dbReference type="InterPro" id="IPR003594">
    <property type="entry name" value="HATPase_dom"/>
</dbReference>
<evidence type="ECO:0000313" key="3">
    <source>
        <dbReference type="Proteomes" id="UP000777784"/>
    </source>
</evidence>